<protein>
    <submittedName>
        <fullName evidence="5">Fad binding domain-containing protein</fullName>
    </submittedName>
</protein>
<dbReference type="PRINTS" id="PR00092">
    <property type="entry name" value="TYROSINASE"/>
</dbReference>
<dbReference type="Proteomes" id="UP000076584">
    <property type="component" value="Unassembled WGS sequence"/>
</dbReference>
<evidence type="ECO:0000256" key="1">
    <source>
        <dbReference type="ARBA" id="ARBA00022723"/>
    </source>
</evidence>
<comment type="caution">
    <text evidence="5">The sequence shown here is derived from an EMBL/GenBank/DDBJ whole genome shotgun (WGS) entry which is preliminary data.</text>
</comment>
<keyword evidence="2" id="KW-0560">Oxidoreductase</keyword>
<gene>
    <name evidence="5" type="ORF">CI238_03013</name>
</gene>
<reference evidence="5 6" key="1">
    <citation type="submission" date="2015-06" db="EMBL/GenBank/DDBJ databases">
        <title>Survival trade-offs in plant roots during colonization by closely related pathogenic and mutualistic fungi.</title>
        <authorList>
            <person name="Hacquard S."/>
            <person name="Kracher B."/>
            <person name="Hiruma K."/>
            <person name="Weinman A."/>
            <person name="Muench P."/>
            <person name="Garrido Oter R."/>
            <person name="Ver Loren van Themaat E."/>
            <person name="Dallerey J.-F."/>
            <person name="Damm U."/>
            <person name="Henrissat B."/>
            <person name="Lespinet O."/>
            <person name="Thon M."/>
            <person name="Kemen E."/>
            <person name="McHardy A.C."/>
            <person name="Schulze-Lefert P."/>
            <person name="O'Connell R.J."/>
        </authorList>
    </citation>
    <scope>NUCLEOTIDE SEQUENCE [LARGE SCALE GENOMIC DNA]</scope>
    <source>
        <strain evidence="5 6">MAFF 238704</strain>
    </source>
</reference>
<evidence type="ECO:0000313" key="5">
    <source>
        <dbReference type="EMBL" id="KZL85167.1"/>
    </source>
</evidence>
<feature type="domain" description="Tyrosinase copper-binding" evidence="3">
    <location>
        <begin position="155"/>
        <end position="172"/>
    </location>
</feature>
<dbReference type="GO" id="GO:0046872">
    <property type="term" value="F:metal ion binding"/>
    <property type="evidence" value="ECO:0007669"/>
    <property type="project" value="UniProtKB-KW"/>
</dbReference>
<keyword evidence="6" id="KW-1185">Reference proteome</keyword>
<proteinExistence type="predicted"/>
<dbReference type="InterPro" id="IPR002227">
    <property type="entry name" value="Tyrosinase_Cu-bd"/>
</dbReference>
<dbReference type="PANTHER" id="PTHR11474:SF125">
    <property type="entry name" value="N-ACETYL-6-HYDROXYTRYPTOPHAN OXIDASE IVOB-RELATED"/>
    <property type="match status" value="1"/>
</dbReference>
<dbReference type="InterPro" id="IPR050316">
    <property type="entry name" value="Tyrosinase/Hemocyanin"/>
</dbReference>
<dbReference type="PROSITE" id="PS00497">
    <property type="entry name" value="TYROSINASE_1"/>
    <property type="match status" value="1"/>
</dbReference>
<evidence type="ECO:0000259" key="3">
    <source>
        <dbReference type="PROSITE" id="PS00497"/>
    </source>
</evidence>
<dbReference type="SUPFAM" id="SSF48056">
    <property type="entry name" value="Di-copper centre-containing domain"/>
    <property type="match status" value="1"/>
</dbReference>
<dbReference type="Pfam" id="PF00264">
    <property type="entry name" value="Tyrosinase"/>
    <property type="match status" value="1"/>
</dbReference>
<dbReference type="Gene3D" id="1.10.1280.10">
    <property type="entry name" value="Di-copper center containing domain from catechol oxidase"/>
    <property type="match status" value="1"/>
</dbReference>
<name>A0A167EI78_COLIC</name>
<dbReference type="STRING" id="1573173.A0A167EI78"/>
<dbReference type="PROSITE" id="PS00498">
    <property type="entry name" value="TYROSINASE_2"/>
    <property type="match status" value="1"/>
</dbReference>
<accession>A0A167EI78</accession>
<dbReference type="GO" id="GO:0016491">
    <property type="term" value="F:oxidoreductase activity"/>
    <property type="evidence" value="ECO:0007669"/>
    <property type="project" value="UniProtKB-KW"/>
</dbReference>
<feature type="non-terminal residue" evidence="5">
    <location>
        <position position="1"/>
    </location>
</feature>
<keyword evidence="1" id="KW-0479">Metal-binding</keyword>
<evidence type="ECO:0000256" key="2">
    <source>
        <dbReference type="ARBA" id="ARBA00023002"/>
    </source>
</evidence>
<evidence type="ECO:0000259" key="4">
    <source>
        <dbReference type="PROSITE" id="PS00498"/>
    </source>
</evidence>
<dbReference type="AlphaFoldDB" id="A0A167EI78"/>
<feature type="domain" description="Tyrosinase copper-binding" evidence="4">
    <location>
        <begin position="348"/>
        <end position="359"/>
    </location>
</feature>
<dbReference type="PANTHER" id="PTHR11474">
    <property type="entry name" value="TYROSINASE FAMILY MEMBER"/>
    <property type="match status" value="1"/>
</dbReference>
<dbReference type="InterPro" id="IPR008922">
    <property type="entry name" value="Di-copper_centre_dom_sf"/>
</dbReference>
<evidence type="ECO:0000313" key="6">
    <source>
        <dbReference type="Proteomes" id="UP000076584"/>
    </source>
</evidence>
<sequence>TPSPLADHFPPRDAAACIRNILSSKPYHPQDKMHPVKIMAVLGLSAVASAAPLDTPLEARDAGDILADLQAQAMENLKAAEANGTISKRGSCNLFNAQVRRDWAAFSTKERKEYISAVQCLLTSPSKSDPSFAPGARNRYDDFVAVHINQTRSIHGTGNFLTWHRYYTWAYENALKTECGYKGAQPYWNWFAHTDDPRKSPVYDGSETSLSGDGAYVPHNGSVSASPFGEIFVPSGHGGGCVTSGPLVNMTVNLGPVSPGMRGLEVNPNGAMEYNPRCLRRDLSAFAASTWLTPTNLLNVTIGQASKNIKTFQDELQGRFDQGFLGMHAAGHFVANGDASDLYASPTDPSFFLHHAMVDRVYWLWQALHLWEAFEIAGTITILNLPPSRDATKEDFIEMGVLTQNRPINDLLNTIDGSPFCYVYL</sequence>
<organism evidence="5 6">
    <name type="scientific">Colletotrichum incanum</name>
    <name type="common">Soybean anthracnose fungus</name>
    <dbReference type="NCBI Taxonomy" id="1573173"/>
    <lineage>
        <taxon>Eukaryota</taxon>
        <taxon>Fungi</taxon>
        <taxon>Dikarya</taxon>
        <taxon>Ascomycota</taxon>
        <taxon>Pezizomycotina</taxon>
        <taxon>Sordariomycetes</taxon>
        <taxon>Hypocreomycetidae</taxon>
        <taxon>Glomerellales</taxon>
        <taxon>Glomerellaceae</taxon>
        <taxon>Colletotrichum</taxon>
        <taxon>Colletotrichum spaethianum species complex</taxon>
    </lineage>
</organism>
<dbReference type="EMBL" id="LFIW01000717">
    <property type="protein sequence ID" value="KZL85167.1"/>
    <property type="molecule type" value="Genomic_DNA"/>
</dbReference>